<dbReference type="Pfam" id="PF13649">
    <property type="entry name" value="Methyltransf_25"/>
    <property type="match status" value="1"/>
</dbReference>
<dbReference type="Proteomes" id="UP000318053">
    <property type="component" value="Unassembled WGS sequence"/>
</dbReference>
<keyword evidence="3" id="KW-1185">Reference proteome</keyword>
<dbReference type="OrthoDB" id="286021at2"/>
<sequence length="243" mass="27654">MTAGQTSRSQRGYDRLAVHYRWLERLAFGGQLQRARIALIDELPSWNRMLILGDGDGRLLDRMAAREHHGAGDPSPRRDTVRITSVDQSAKMLRRQRMGVPLHGAKTEPEVEFIQSDARSFQPDAGVFDVIVTPFFLDCFTAAELDVLVPRWLRGLRPGGRWYHVDFIMPESGWKRRRACSWSWAMHVFFRWQTGLENQRLVDTEAAIERCGLAKEAERISGGGMIATQIWRFDGGSGESPLD</sequence>
<protein>
    <recommendedName>
        <fullName evidence="1">Methyltransferase domain-containing protein</fullName>
    </recommendedName>
</protein>
<gene>
    <name evidence="2" type="ORF">CA85_11180</name>
</gene>
<name>A0A5C5YHI6_9BACT</name>
<evidence type="ECO:0000259" key="1">
    <source>
        <dbReference type="Pfam" id="PF13649"/>
    </source>
</evidence>
<dbReference type="Gene3D" id="3.40.50.150">
    <property type="entry name" value="Vaccinia Virus protein VP39"/>
    <property type="match status" value="1"/>
</dbReference>
<dbReference type="InterPro" id="IPR041698">
    <property type="entry name" value="Methyltransf_25"/>
</dbReference>
<dbReference type="InterPro" id="IPR029063">
    <property type="entry name" value="SAM-dependent_MTases_sf"/>
</dbReference>
<evidence type="ECO:0000313" key="3">
    <source>
        <dbReference type="Proteomes" id="UP000318053"/>
    </source>
</evidence>
<reference evidence="2 3" key="1">
    <citation type="submission" date="2019-02" db="EMBL/GenBank/DDBJ databases">
        <title>Deep-cultivation of Planctomycetes and their phenomic and genomic characterization uncovers novel biology.</title>
        <authorList>
            <person name="Wiegand S."/>
            <person name="Jogler M."/>
            <person name="Boedeker C."/>
            <person name="Pinto D."/>
            <person name="Vollmers J."/>
            <person name="Rivas-Marin E."/>
            <person name="Kohn T."/>
            <person name="Peeters S.H."/>
            <person name="Heuer A."/>
            <person name="Rast P."/>
            <person name="Oberbeckmann S."/>
            <person name="Bunk B."/>
            <person name="Jeske O."/>
            <person name="Meyerdierks A."/>
            <person name="Storesund J.E."/>
            <person name="Kallscheuer N."/>
            <person name="Luecker S."/>
            <person name="Lage O.M."/>
            <person name="Pohl T."/>
            <person name="Merkel B.J."/>
            <person name="Hornburger P."/>
            <person name="Mueller R.-W."/>
            <person name="Bruemmer F."/>
            <person name="Labrenz M."/>
            <person name="Spormann A.M."/>
            <person name="Op Den Camp H."/>
            <person name="Overmann J."/>
            <person name="Amann R."/>
            <person name="Jetten M.S.M."/>
            <person name="Mascher T."/>
            <person name="Medema M.H."/>
            <person name="Devos D.P."/>
            <person name="Kaster A.-K."/>
            <person name="Ovreas L."/>
            <person name="Rohde M."/>
            <person name="Galperin M.Y."/>
            <person name="Jogler C."/>
        </authorList>
    </citation>
    <scope>NUCLEOTIDE SEQUENCE [LARGE SCALE GENOMIC DNA]</scope>
    <source>
        <strain evidence="2 3">CA85</strain>
    </source>
</reference>
<dbReference type="SUPFAM" id="SSF53335">
    <property type="entry name" value="S-adenosyl-L-methionine-dependent methyltransferases"/>
    <property type="match status" value="1"/>
</dbReference>
<dbReference type="EMBL" id="SJPK01000002">
    <property type="protein sequence ID" value="TWT74231.1"/>
    <property type="molecule type" value="Genomic_DNA"/>
</dbReference>
<accession>A0A5C5YHI6</accession>
<dbReference type="CDD" id="cd02440">
    <property type="entry name" value="AdoMet_MTases"/>
    <property type="match status" value="1"/>
</dbReference>
<comment type="caution">
    <text evidence="2">The sequence shown here is derived from an EMBL/GenBank/DDBJ whole genome shotgun (WGS) entry which is preliminary data.</text>
</comment>
<dbReference type="AlphaFoldDB" id="A0A5C5YHI6"/>
<evidence type="ECO:0000313" key="2">
    <source>
        <dbReference type="EMBL" id="TWT74231.1"/>
    </source>
</evidence>
<organism evidence="2 3">
    <name type="scientific">Allorhodopirellula solitaria</name>
    <dbReference type="NCBI Taxonomy" id="2527987"/>
    <lineage>
        <taxon>Bacteria</taxon>
        <taxon>Pseudomonadati</taxon>
        <taxon>Planctomycetota</taxon>
        <taxon>Planctomycetia</taxon>
        <taxon>Pirellulales</taxon>
        <taxon>Pirellulaceae</taxon>
        <taxon>Allorhodopirellula</taxon>
    </lineage>
</organism>
<feature type="domain" description="Methyltransferase" evidence="1">
    <location>
        <begin position="80"/>
        <end position="160"/>
    </location>
</feature>
<proteinExistence type="predicted"/>